<feature type="region of interest" description="Disordered" evidence="1">
    <location>
        <begin position="10"/>
        <end position="30"/>
    </location>
</feature>
<proteinExistence type="predicted"/>
<dbReference type="InterPro" id="IPR013078">
    <property type="entry name" value="His_Pase_superF_clade-1"/>
</dbReference>
<dbReference type="CDD" id="cd07067">
    <property type="entry name" value="HP_PGM_like"/>
    <property type="match status" value="1"/>
</dbReference>
<dbReference type="RefSeq" id="WP_236344211.1">
    <property type="nucleotide sequence ID" value="NZ_CAKMMF010000023.1"/>
</dbReference>
<dbReference type="InterPro" id="IPR029033">
    <property type="entry name" value="His_PPase_superfam"/>
</dbReference>
<name>A0ABN8GPM4_9BACL</name>
<dbReference type="EMBL" id="CAKMMF010000023">
    <property type="protein sequence ID" value="CAH1214829.1"/>
    <property type="molecule type" value="Genomic_DNA"/>
</dbReference>
<keyword evidence="3" id="KW-1185">Reference proteome</keyword>
<sequence length="195" mass="22282">MKTFIYMVRHSESPKTEGNERTRGLTDKGKSDANRITQLLEGEGIEVFVSSPYQRAILTLQELAQCSGQEIIVFEDLKERIFLNEDSRMPDNELLPLLEKSYSDPTFSLTGGESNADCQNRAITVLKDLLKIYRGRKIALGTHGVVMTLMMGHYDNQYDLNFLCHLISKPDVYRMEFNDGALVEVTRMWNPARVQ</sequence>
<comment type="caution">
    <text evidence="2">The sequence shown here is derived from an EMBL/GenBank/DDBJ whole genome shotgun (WGS) entry which is preliminary data.</text>
</comment>
<dbReference type="InterPro" id="IPR050275">
    <property type="entry name" value="PGM_Phosphatase"/>
</dbReference>
<dbReference type="Pfam" id="PF00300">
    <property type="entry name" value="His_Phos_1"/>
    <property type="match status" value="1"/>
</dbReference>
<dbReference type="Proteomes" id="UP000838686">
    <property type="component" value="Unassembled WGS sequence"/>
</dbReference>
<dbReference type="Gene3D" id="3.40.50.1240">
    <property type="entry name" value="Phosphoglycerate mutase-like"/>
    <property type="match status" value="1"/>
</dbReference>
<organism evidence="2 3">
    <name type="scientific">Paenibacillus plantiphilus</name>
    <dbReference type="NCBI Taxonomy" id="2905650"/>
    <lineage>
        <taxon>Bacteria</taxon>
        <taxon>Bacillati</taxon>
        <taxon>Bacillota</taxon>
        <taxon>Bacilli</taxon>
        <taxon>Bacillales</taxon>
        <taxon>Paenibacillaceae</taxon>
        <taxon>Paenibacillus</taxon>
    </lineage>
</organism>
<dbReference type="SUPFAM" id="SSF53254">
    <property type="entry name" value="Phosphoglycerate mutase-like"/>
    <property type="match status" value="1"/>
</dbReference>
<accession>A0ABN8GPM4</accession>
<evidence type="ECO:0000313" key="2">
    <source>
        <dbReference type="EMBL" id="CAH1214829.1"/>
    </source>
</evidence>
<gene>
    <name evidence="2" type="ORF">PAECIP111893_03855</name>
</gene>
<dbReference type="PANTHER" id="PTHR48100:SF59">
    <property type="entry name" value="ADENOSYLCOBALAMIN_ALPHA-RIBAZOLE PHOSPHATASE"/>
    <property type="match status" value="1"/>
</dbReference>
<dbReference type="PANTHER" id="PTHR48100">
    <property type="entry name" value="BROAD-SPECIFICITY PHOSPHATASE YOR283W-RELATED"/>
    <property type="match status" value="1"/>
</dbReference>
<evidence type="ECO:0008006" key="4">
    <source>
        <dbReference type="Google" id="ProtNLM"/>
    </source>
</evidence>
<protein>
    <recommendedName>
        <fullName evidence="4">Histidine phosphatase family protein</fullName>
    </recommendedName>
</protein>
<evidence type="ECO:0000256" key="1">
    <source>
        <dbReference type="SAM" id="MobiDB-lite"/>
    </source>
</evidence>
<reference evidence="2" key="1">
    <citation type="submission" date="2022-01" db="EMBL/GenBank/DDBJ databases">
        <authorList>
            <person name="Criscuolo A."/>
        </authorList>
    </citation>
    <scope>NUCLEOTIDE SEQUENCE</scope>
    <source>
        <strain evidence="2">CIP111893</strain>
    </source>
</reference>
<evidence type="ECO:0000313" key="3">
    <source>
        <dbReference type="Proteomes" id="UP000838686"/>
    </source>
</evidence>